<dbReference type="InterPro" id="IPR002123">
    <property type="entry name" value="Plipid/glycerol_acylTrfase"/>
</dbReference>
<sequence length="388" mass="45087">MQEENNQKNSSLQQNGSKIIAGTIRSPRMLPFDIEKPSIAWMLGSKIVVPIVGVFSKFWMTIMNRSVVNNAEVFLDALRQNYYGRRKGIFVKRNAYPKRPIITYSNHTSCMDDPLIWGSLMPFSWLISSNSNRWTSAAAEICFSSKLYSMFFSLGKTFPIVRGDGIYQPSMNYAARLLRNGNWIHFFPEGRVIPRAEFSDPALLTTHVDLMNTKTDNKSAGLQSSYSLKWGIARLIIEHVLFEGETKDSEYFDNHYKNKNKVNSYEERMTENYETFSASETLPEIDVLPIYHIGMDEVLPTRQPYILQMFRRVTFLVRPEGPIRIDRRFLMNLFKDNLDTNHCDQDDHKSELSLTEKRICLMKFLERELNILGEKARALHFNRLVDDD</sequence>
<evidence type="ECO:0000256" key="2">
    <source>
        <dbReference type="ARBA" id="ARBA00010524"/>
    </source>
</evidence>
<keyword evidence="18" id="KW-1185">Reference proteome</keyword>
<dbReference type="VEuPathDB" id="VectorBase:SSCA001726"/>
<evidence type="ECO:0000256" key="8">
    <source>
        <dbReference type="ARBA" id="ARBA00023136"/>
    </source>
</evidence>
<dbReference type="SUPFAM" id="SSF69593">
    <property type="entry name" value="Glycerol-3-phosphate (1)-acyltransferase"/>
    <property type="match status" value="1"/>
</dbReference>
<evidence type="ECO:0000256" key="3">
    <source>
        <dbReference type="ARBA" id="ARBA00022679"/>
    </source>
</evidence>
<evidence type="ECO:0000256" key="7">
    <source>
        <dbReference type="ARBA" id="ARBA00023128"/>
    </source>
</evidence>
<evidence type="ECO:0000256" key="4">
    <source>
        <dbReference type="ARBA" id="ARBA00022787"/>
    </source>
</evidence>
<keyword evidence="3" id="KW-0808">Transferase</keyword>
<dbReference type="PANTHER" id="PTHR12497:SF0">
    <property type="entry name" value="TAFAZZIN"/>
    <property type="match status" value="1"/>
</dbReference>
<proteinExistence type="inferred from homology"/>
<dbReference type="GO" id="GO:0047184">
    <property type="term" value="F:1-acylglycerophosphocholine O-acyltransferase activity"/>
    <property type="evidence" value="ECO:0007669"/>
    <property type="project" value="TreeGrafter"/>
</dbReference>
<dbReference type="InterPro" id="IPR000872">
    <property type="entry name" value="Tafazzin"/>
</dbReference>
<keyword evidence="5" id="KW-0999">Mitochondrion inner membrane</keyword>
<evidence type="ECO:0000313" key="16">
    <source>
        <dbReference type="EMBL" id="KPL94068.1"/>
    </source>
</evidence>
<evidence type="ECO:0000256" key="10">
    <source>
        <dbReference type="ARBA" id="ARBA00024323"/>
    </source>
</evidence>
<dbReference type="Pfam" id="PF01553">
    <property type="entry name" value="Acyltransferase"/>
    <property type="match status" value="1"/>
</dbReference>
<dbReference type="EMBL" id="WVUK01000056">
    <property type="protein sequence ID" value="KAF7492283.1"/>
    <property type="molecule type" value="Genomic_DNA"/>
</dbReference>
<comment type="catalytic activity">
    <reaction evidence="12">
        <text>1,2-di-(9Z-octadecenoyl)-sn-glycero-3-phosphocholine + 1-hexadecanoyl-sn-glycero-3-phosphocholine = 1-hexadecanoyl-2-(9Z-octadecenoyl)-sn-glycero-3-phosphocholine + 1-(9Z-octadecenoyl)-sn-glycero-3-phosphocholine</text>
        <dbReference type="Rhea" id="RHEA:43816"/>
        <dbReference type="ChEBI" id="CHEBI:28610"/>
        <dbReference type="ChEBI" id="CHEBI:72998"/>
        <dbReference type="ChEBI" id="CHEBI:73001"/>
        <dbReference type="ChEBI" id="CHEBI:74669"/>
    </reaction>
    <physiologicalReaction direction="left-to-right" evidence="12">
        <dbReference type="Rhea" id="RHEA:43817"/>
    </physiologicalReaction>
    <physiologicalReaction direction="right-to-left" evidence="12">
        <dbReference type="Rhea" id="RHEA:43818"/>
    </physiologicalReaction>
</comment>
<dbReference type="Proteomes" id="UP000070412">
    <property type="component" value="Unassembled WGS sequence"/>
</dbReference>
<gene>
    <name evidence="16" type="ORF">QR98_0001310</name>
    <name evidence="15" type="ORF">SSS_3440</name>
</gene>
<evidence type="ECO:0000256" key="11">
    <source>
        <dbReference type="ARBA" id="ARBA00047906"/>
    </source>
</evidence>
<dbReference type="Proteomes" id="UP000616769">
    <property type="component" value="Unassembled WGS sequence"/>
</dbReference>
<name>A0A131ZSN2_SARSC</name>
<keyword evidence="7" id="KW-0496">Mitochondrion</keyword>
<comment type="subcellular location">
    <subcellularLocation>
        <location evidence="1">Mitochondrion inner membrane</location>
        <topology evidence="1">Peripheral membrane protein</topology>
        <orientation evidence="1">Intermembrane side</orientation>
    </subcellularLocation>
    <subcellularLocation>
        <location evidence="10">Mitochondrion outer membrane</location>
        <topology evidence="10">Peripheral membrane protein</topology>
        <orientation evidence="10">Intermembrane side</orientation>
    </subcellularLocation>
</comment>
<evidence type="ECO:0000256" key="9">
    <source>
        <dbReference type="ARBA" id="ARBA00023315"/>
    </source>
</evidence>
<evidence type="ECO:0000313" key="17">
    <source>
        <dbReference type="EnsemblMetazoa" id="KAF7492283.1"/>
    </source>
</evidence>
<dbReference type="PANTHER" id="PTHR12497">
    <property type="entry name" value="TAZ PROTEIN TAFAZZIN"/>
    <property type="match status" value="1"/>
</dbReference>
<reference evidence="15" key="3">
    <citation type="submission" date="2020-01" db="EMBL/GenBank/DDBJ databases">
        <authorList>
            <person name="Korhonen P.K.K."/>
            <person name="Guangxu M.G."/>
            <person name="Wang T.W."/>
            <person name="Stroehlein A.J.S."/>
            <person name="Young N.D."/>
            <person name="Ang C.-S.A."/>
            <person name="Fernando D.W.F."/>
            <person name="Lu H.L."/>
            <person name="Taylor S.T."/>
            <person name="Ehtesham M.E.M."/>
            <person name="Najaraj S.H.N."/>
            <person name="Harsha G.H.G."/>
            <person name="Madugundu A.M."/>
            <person name="Renuse S.R."/>
            <person name="Holt D.H."/>
            <person name="Pandey A.P."/>
            <person name="Papenfuss A.P."/>
            <person name="Gasser R.B.G."/>
            <person name="Fischer K.F."/>
        </authorList>
    </citation>
    <scope>NUCLEOTIDE SEQUENCE</scope>
    <source>
        <strain evidence="15">SSS_KF_BRIS2020</strain>
    </source>
</reference>
<evidence type="ECO:0000313" key="18">
    <source>
        <dbReference type="Proteomes" id="UP000070412"/>
    </source>
</evidence>
<feature type="domain" description="Phospholipid/glycerol acyltransferase" evidence="14">
    <location>
        <begin position="101"/>
        <end position="295"/>
    </location>
</feature>
<evidence type="ECO:0000256" key="6">
    <source>
        <dbReference type="ARBA" id="ARBA00023098"/>
    </source>
</evidence>
<keyword evidence="6" id="KW-0443">Lipid metabolism</keyword>
<evidence type="ECO:0000256" key="1">
    <source>
        <dbReference type="ARBA" id="ARBA00004137"/>
    </source>
</evidence>
<dbReference type="GO" id="GO:0035965">
    <property type="term" value="P:cardiolipin acyl-chain remodeling"/>
    <property type="evidence" value="ECO:0007669"/>
    <property type="project" value="TreeGrafter"/>
</dbReference>
<organism evidence="16 19">
    <name type="scientific">Sarcoptes scabiei</name>
    <name type="common">Itch mite</name>
    <name type="synonym">Acarus scabiei</name>
    <dbReference type="NCBI Taxonomy" id="52283"/>
    <lineage>
        <taxon>Eukaryota</taxon>
        <taxon>Metazoa</taxon>
        <taxon>Ecdysozoa</taxon>
        <taxon>Arthropoda</taxon>
        <taxon>Chelicerata</taxon>
        <taxon>Arachnida</taxon>
        <taxon>Acari</taxon>
        <taxon>Acariformes</taxon>
        <taxon>Sarcoptiformes</taxon>
        <taxon>Astigmata</taxon>
        <taxon>Psoroptidia</taxon>
        <taxon>Sarcoptoidea</taxon>
        <taxon>Sarcoptidae</taxon>
        <taxon>Sarcoptinae</taxon>
        <taxon>Sarcoptes</taxon>
    </lineage>
</organism>
<dbReference type="GO" id="GO:0007007">
    <property type="term" value="P:inner mitochondrial membrane organization"/>
    <property type="evidence" value="ECO:0007669"/>
    <property type="project" value="TreeGrafter"/>
</dbReference>
<evidence type="ECO:0000259" key="14">
    <source>
        <dbReference type="SMART" id="SM00563"/>
    </source>
</evidence>
<keyword evidence="8" id="KW-0472">Membrane</keyword>
<reference evidence="16 19" key="1">
    <citation type="journal article" date="2015" name="Parasit. Vectors">
        <title>Draft genome of the scabies mite.</title>
        <authorList>
            <person name="Rider S.D.Jr."/>
            <person name="Morgan M.S."/>
            <person name="Arlian L.G."/>
        </authorList>
    </citation>
    <scope>NUCLEOTIDE SEQUENCE [LARGE SCALE GENOMIC DNA]</scope>
    <source>
        <strain evidence="16">Arlian Lab</strain>
    </source>
</reference>
<dbReference type="GO" id="GO:0005741">
    <property type="term" value="C:mitochondrial outer membrane"/>
    <property type="evidence" value="ECO:0007669"/>
    <property type="project" value="UniProtKB-SubCell"/>
</dbReference>
<dbReference type="EMBL" id="JXLN01000003">
    <property type="protein sequence ID" value="KPL94068.1"/>
    <property type="molecule type" value="Genomic_DNA"/>
</dbReference>
<protein>
    <recommendedName>
        <fullName evidence="13">Tafazzin family protein</fullName>
    </recommendedName>
</protein>
<evidence type="ECO:0000313" key="15">
    <source>
        <dbReference type="EMBL" id="KAF7492283.1"/>
    </source>
</evidence>
<dbReference type="PRINTS" id="PR00979">
    <property type="entry name" value="TAFAZZIN"/>
</dbReference>
<comment type="similarity">
    <text evidence="2 13">Belongs to the taffazin family.</text>
</comment>
<dbReference type="SMART" id="SM00563">
    <property type="entry name" value="PlsC"/>
    <property type="match status" value="1"/>
</dbReference>
<reference evidence="17" key="4">
    <citation type="submission" date="2022-06" db="UniProtKB">
        <authorList>
            <consortium name="EnsemblMetazoa"/>
        </authorList>
    </citation>
    <scope>IDENTIFICATION</scope>
</reference>
<dbReference type="EnsemblMetazoa" id="SSS_3440s_mrna">
    <property type="protein sequence ID" value="KAF7492283.1"/>
    <property type="gene ID" value="SSS_3440"/>
</dbReference>
<reference evidence="18" key="2">
    <citation type="journal article" date="2020" name="PLoS Negl. Trop. Dis.">
        <title>High-quality nuclear genome for Sarcoptes scabiei-A critical resource for a neglected parasite.</title>
        <authorList>
            <person name="Korhonen P.K."/>
            <person name="Gasser R.B."/>
            <person name="Ma G."/>
            <person name="Wang T."/>
            <person name="Stroehlein A.J."/>
            <person name="Young N.D."/>
            <person name="Ang C.S."/>
            <person name="Fernando D.D."/>
            <person name="Lu H.C."/>
            <person name="Taylor S."/>
            <person name="Reynolds S.L."/>
            <person name="Mofiz E."/>
            <person name="Najaraj S.H."/>
            <person name="Gowda H."/>
            <person name="Madugundu A."/>
            <person name="Renuse S."/>
            <person name="Holt D."/>
            <person name="Pandey A."/>
            <person name="Papenfuss A.T."/>
            <person name="Fischer K."/>
        </authorList>
    </citation>
    <scope>NUCLEOTIDE SEQUENCE [LARGE SCALE GENOMIC DNA]</scope>
</reference>
<dbReference type="OrthoDB" id="193467at2759"/>
<evidence type="ECO:0000256" key="5">
    <source>
        <dbReference type="ARBA" id="ARBA00022792"/>
    </source>
</evidence>
<comment type="catalytic activity">
    <reaction evidence="11">
        <text>1'-[1,2-diacyl-sn-glycero-3-phospho],3'-[1-acyl-sn-glycero-3-phospho]-glycerol + a 1,2-diacyl-sn-glycero-3-phosphocholine = a cardiolipin + a 1-acyl-sn-glycero-3-phosphocholine</text>
        <dbReference type="Rhea" id="RHEA:33731"/>
        <dbReference type="ChEBI" id="CHEBI:57643"/>
        <dbReference type="ChEBI" id="CHEBI:58168"/>
        <dbReference type="ChEBI" id="CHEBI:62237"/>
        <dbReference type="ChEBI" id="CHEBI:64743"/>
    </reaction>
    <physiologicalReaction direction="left-to-right" evidence="11">
        <dbReference type="Rhea" id="RHEA:33732"/>
    </physiologicalReaction>
    <physiologicalReaction direction="right-to-left" evidence="11">
        <dbReference type="Rhea" id="RHEA:33733"/>
    </physiologicalReaction>
</comment>
<evidence type="ECO:0000256" key="12">
    <source>
        <dbReference type="ARBA" id="ARBA00049543"/>
    </source>
</evidence>
<keyword evidence="4" id="KW-1000">Mitochondrion outer membrane</keyword>
<evidence type="ECO:0000256" key="13">
    <source>
        <dbReference type="RuleBase" id="RU365062"/>
    </source>
</evidence>
<accession>A0A131ZSN2</accession>
<dbReference type="AlphaFoldDB" id="A0A131ZSN2"/>
<dbReference type="GO" id="GO:0005743">
    <property type="term" value="C:mitochondrial inner membrane"/>
    <property type="evidence" value="ECO:0007669"/>
    <property type="project" value="UniProtKB-SubCell"/>
</dbReference>
<evidence type="ECO:0000313" key="19">
    <source>
        <dbReference type="Proteomes" id="UP000616769"/>
    </source>
</evidence>
<keyword evidence="9 16" id="KW-0012">Acyltransferase</keyword>
<dbReference type="CDD" id="cd07989">
    <property type="entry name" value="LPLAT_AGPAT-like"/>
    <property type="match status" value="1"/>
</dbReference>
<dbReference type="OMA" id="DVLPIYH"/>